<sequence length="32" mass="3814">MMGPSQTSRHRRIKMEVDECKKSFQVHILKVL</sequence>
<evidence type="ECO:0000313" key="1">
    <source>
        <dbReference type="EnsemblMetazoa" id="tetur11g05820.1"/>
    </source>
</evidence>
<reference evidence="1" key="2">
    <citation type="submission" date="2015-06" db="UniProtKB">
        <authorList>
            <consortium name="EnsemblMetazoa"/>
        </authorList>
    </citation>
    <scope>IDENTIFICATION</scope>
</reference>
<dbReference type="Proteomes" id="UP000015104">
    <property type="component" value="Unassembled WGS sequence"/>
</dbReference>
<dbReference type="HOGENOM" id="CLU_3392811_0_0_1"/>
<organism evidence="1 2">
    <name type="scientific">Tetranychus urticae</name>
    <name type="common">Two-spotted spider mite</name>
    <dbReference type="NCBI Taxonomy" id="32264"/>
    <lineage>
        <taxon>Eukaryota</taxon>
        <taxon>Metazoa</taxon>
        <taxon>Ecdysozoa</taxon>
        <taxon>Arthropoda</taxon>
        <taxon>Chelicerata</taxon>
        <taxon>Arachnida</taxon>
        <taxon>Acari</taxon>
        <taxon>Acariformes</taxon>
        <taxon>Trombidiformes</taxon>
        <taxon>Prostigmata</taxon>
        <taxon>Eleutherengona</taxon>
        <taxon>Raphignathae</taxon>
        <taxon>Tetranychoidea</taxon>
        <taxon>Tetranychidae</taxon>
        <taxon>Tetranychus</taxon>
    </lineage>
</organism>
<keyword evidence="2" id="KW-1185">Reference proteome</keyword>
<protein>
    <submittedName>
        <fullName evidence="1">Uncharacterized protein</fullName>
    </submittedName>
</protein>
<evidence type="ECO:0000313" key="2">
    <source>
        <dbReference type="Proteomes" id="UP000015104"/>
    </source>
</evidence>
<dbReference type="EMBL" id="CAEY01000080">
    <property type="status" value="NOT_ANNOTATED_CDS"/>
    <property type="molecule type" value="Genomic_DNA"/>
</dbReference>
<reference evidence="2" key="1">
    <citation type="submission" date="2011-08" db="EMBL/GenBank/DDBJ databases">
        <authorList>
            <person name="Rombauts S."/>
        </authorList>
    </citation>
    <scope>NUCLEOTIDE SEQUENCE</scope>
    <source>
        <strain evidence="2">London</strain>
    </source>
</reference>
<dbReference type="EnsemblMetazoa" id="tetur11g05820.1">
    <property type="protein sequence ID" value="tetur11g05820.1"/>
    <property type="gene ID" value="tetur11g05820"/>
</dbReference>
<name>T1KHW2_TETUR</name>
<proteinExistence type="predicted"/>
<accession>T1KHW2</accession>
<dbReference type="AlphaFoldDB" id="T1KHW2"/>